<dbReference type="EMBL" id="RCHS01003631">
    <property type="protein sequence ID" value="RMX40452.1"/>
    <property type="molecule type" value="Genomic_DNA"/>
</dbReference>
<dbReference type="GO" id="GO:0004930">
    <property type="term" value="F:G protein-coupled receptor activity"/>
    <property type="evidence" value="ECO:0007669"/>
    <property type="project" value="UniProtKB-KW"/>
</dbReference>
<sequence length="958" mass="107801">MSVDLRITRLKKNGEQYSGMGEKPPQRFLMAYVLFLRGDDGNFHVFKTILCFFLLQLVACELDVHGSRMRSPKRVQDLNADFIIGGSFPVFLSEKNATKCNGNDKRFQLFKSVHGETVNCYRMNLFGLMWVEAMLFAIEEINNNSTILPNVTLGYDIRDSANEVQFAMSNALDFSTNREEMYRTDVNTNRSCSNASIVAVIGGAGSKISKAAAYVLGVNSIPQISYSSTSPSLSNKANFPSFLRTIPPDYIQAQVMADLVSYFNWNYVSTIATDEDYGRLGIEAFKREIKTRNVCISIDELFHPDYTLPDTKAQMSSIVSALKADKLAKVVVLFCEIPNALALLEEAERQGMEGKIWIGTDSWGDKNSILSFRDSLVGGMLGVVPSKGNIMRFEEHMAQLTPANTEHNPWFRDYWHGTYRCRKERIAHLKDGFNTSEEDQQNSSLHRVKCDEFSNGKELPTAAKLELNKAANVMDAVYSVALALDKIIRCKKGHGLLTNGSCPSITNGVEASDVLTYIKNISFTGKLGFPIVFDKYGDIKGNYLVKSLQPDPDSAQGKKFITLGTWEWATRKLHFHNITNITWNGWNPRVPFSRCSSTCEPGHYKVQGDSICCWKCVQCPFGSITNREGQSQCNICPLGFTSSENHTRCLQLPEVYLEWHSTTGSVILALSGLGFLSTIFTLGVFHRYRNSAIVKASTREYSQLILLMIAGIFLLPLLHVGRATDVICKARPFCFAFVINFWASLMLTKTRRLLLIFKNKMLPGKFGYGIRLQLLFAVLLTLPIMLGIIPWVWSFPPEVTVYYYDTRICVDCGEMARKLLMIVLGYTAVLAIPSTYLAYRARNLPANFNETRLIGFTMFTVCVIWIVFVPCYFDSSAENKNVVFCFALISTGFAILFCTFSVRLRIIFFQPEKNKTELVRASMFDYTMRARSGSFAARNLRRMSVVTVGTFSVPTKAH</sequence>
<dbReference type="Gene3D" id="3.40.50.2300">
    <property type="match status" value="2"/>
</dbReference>
<proteinExistence type="predicted"/>
<dbReference type="InterPro" id="IPR001828">
    <property type="entry name" value="ANF_lig-bd_rcpt"/>
</dbReference>
<dbReference type="InterPro" id="IPR017978">
    <property type="entry name" value="GPCR_3_C"/>
</dbReference>
<feature type="transmembrane region" description="Helical" evidence="11">
    <location>
        <begin position="666"/>
        <end position="685"/>
    </location>
</feature>
<reference evidence="13 14" key="1">
    <citation type="journal article" date="2018" name="Sci. Rep.">
        <title>Comparative analysis of the Pocillopora damicornis genome highlights role of immune system in coral evolution.</title>
        <authorList>
            <person name="Cunning R."/>
            <person name="Bay R.A."/>
            <person name="Gillette P."/>
            <person name="Baker A.C."/>
            <person name="Traylor-Knowles N."/>
        </authorList>
    </citation>
    <scope>NUCLEOTIDE SEQUENCE [LARGE SCALE GENOMIC DNA]</scope>
    <source>
        <strain evidence="13">RSMAS</strain>
        <tissue evidence="13">Whole animal</tissue>
    </source>
</reference>
<dbReference type="FunFam" id="3.40.50.2300:FF:000281">
    <property type="entry name" value="Metabotropic glutamate receptor 4"/>
    <property type="match status" value="1"/>
</dbReference>
<dbReference type="OMA" id="SSACMAM"/>
<evidence type="ECO:0000256" key="6">
    <source>
        <dbReference type="ARBA" id="ARBA00023040"/>
    </source>
</evidence>
<feature type="transmembrane region" description="Helical" evidence="11">
    <location>
        <begin position="705"/>
        <end position="724"/>
    </location>
</feature>
<dbReference type="InterPro" id="IPR050726">
    <property type="entry name" value="mGluR"/>
</dbReference>
<keyword evidence="5 11" id="KW-1133">Transmembrane helix</keyword>
<comment type="caution">
    <text evidence="13">The sequence shown here is derived from an EMBL/GenBank/DDBJ whole genome shotgun (WGS) entry which is preliminary data.</text>
</comment>
<dbReference type="Proteomes" id="UP000275408">
    <property type="component" value="Unassembled WGS sequence"/>
</dbReference>
<dbReference type="Pfam" id="PF07562">
    <property type="entry name" value="NCD3G"/>
    <property type="match status" value="1"/>
</dbReference>
<dbReference type="PRINTS" id="PR00248">
    <property type="entry name" value="GPCRMGR"/>
</dbReference>
<feature type="transmembrane region" description="Helical" evidence="11">
    <location>
        <begin position="730"/>
        <end position="747"/>
    </location>
</feature>
<dbReference type="PANTHER" id="PTHR24060">
    <property type="entry name" value="METABOTROPIC GLUTAMATE RECEPTOR"/>
    <property type="match status" value="1"/>
</dbReference>
<evidence type="ECO:0000256" key="7">
    <source>
        <dbReference type="ARBA" id="ARBA00023136"/>
    </source>
</evidence>
<feature type="transmembrane region" description="Helical" evidence="11">
    <location>
        <begin position="881"/>
        <end position="902"/>
    </location>
</feature>
<evidence type="ECO:0000313" key="14">
    <source>
        <dbReference type="Proteomes" id="UP000275408"/>
    </source>
</evidence>
<dbReference type="CDD" id="cd13953">
    <property type="entry name" value="7tm_classC_mGluR-like"/>
    <property type="match status" value="1"/>
</dbReference>
<keyword evidence="4" id="KW-0732">Signal</keyword>
<evidence type="ECO:0000256" key="2">
    <source>
        <dbReference type="ARBA" id="ARBA00022475"/>
    </source>
</evidence>
<keyword evidence="8" id="KW-0675">Receptor</keyword>
<keyword evidence="6" id="KW-0297">G-protein coupled receptor</keyword>
<evidence type="ECO:0000256" key="9">
    <source>
        <dbReference type="ARBA" id="ARBA00023180"/>
    </source>
</evidence>
<comment type="subcellular location">
    <subcellularLocation>
        <location evidence="1">Cell membrane</location>
        <topology evidence="1">Multi-pass membrane protein</topology>
    </subcellularLocation>
</comment>
<keyword evidence="10" id="KW-0807">Transducer</keyword>
<gene>
    <name evidence="13" type="ORF">pdam_00009435</name>
</gene>
<keyword evidence="3 11" id="KW-0812">Transmembrane</keyword>
<dbReference type="InterPro" id="IPR028082">
    <property type="entry name" value="Peripla_BP_I"/>
</dbReference>
<dbReference type="Gene3D" id="2.10.50.30">
    <property type="entry name" value="GPCR, family 3, nine cysteines domain"/>
    <property type="match status" value="1"/>
</dbReference>
<organism evidence="13 14">
    <name type="scientific">Pocillopora damicornis</name>
    <name type="common">Cauliflower coral</name>
    <name type="synonym">Millepora damicornis</name>
    <dbReference type="NCBI Taxonomy" id="46731"/>
    <lineage>
        <taxon>Eukaryota</taxon>
        <taxon>Metazoa</taxon>
        <taxon>Cnidaria</taxon>
        <taxon>Anthozoa</taxon>
        <taxon>Hexacorallia</taxon>
        <taxon>Scleractinia</taxon>
        <taxon>Astrocoeniina</taxon>
        <taxon>Pocilloporidae</taxon>
        <taxon>Pocillopora</taxon>
    </lineage>
</organism>
<evidence type="ECO:0000256" key="4">
    <source>
        <dbReference type="ARBA" id="ARBA00022729"/>
    </source>
</evidence>
<evidence type="ECO:0000256" key="3">
    <source>
        <dbReference type="ARBA" id="ARBA00022692"/>
    </source>
</evidence>
<keyword evidence="14" id="KW-1185">Reference proteome</keyword>
<feature type="domain" description="G-protein coupled receptors family 3 profile" evidence="12">
    <location>
        <begin position="663"/>
        <end position="923"/>
    </location>
</feature>
<dbReference type="PRINTS" id="PR00592">
    <property type="entry name" value="CASENSINGR"/>
</dbReference>
<dbReference type="OrthoDB" id="5984008at2759"/>
<name>A0A3M6TGC3_POCDA</name>
<protein>
    <recommendedName>
        <fullName evidence="12">G-protein coupled receptors family 3 profile domain-containing protein</fullName>
    </recommendedName>
</protein>
<evidence type="ECO:0000256" key="8">
    <source>
        <dbReference type="ARBA" id="ARBA00023170"/>
    </source>
</evidence>
<dbReference type="PROSITE" id="PS50259">
    <property type="entry name" value="G_PROTEIN_RECEP_F3_4"/>
    <property type="match status" value="1"/>
</dbReference>
<dbReference type="GO" id="GO:0005886">
    <property type="term" value="C:plasma membrane"/>
    <property type="evidence" value="ECO:0007669"/>
    <property type="project" value="UniProtKB-SubCell"/>
</dbReference>
<dbReference type="InterPro" id="IPR038550">
    <property type="entry name" value="GPCR_3_9-Cys_sf"/>
</dbReference>
<dbReference type="FunFam" id="2.10.50.30:FF:000005">
    <property type="entry name" value="Metabotropic glutamate receptor"/>
    <property type="match status" value="1"/>
</dbReference>
<evidence type="ECO:0000256" key="11">
    <source>
        <dbReference type="SAM" id="Phobius"/>
    </source>
</evidence>
<dbReference type="InterPro" id="IPR000337">
    <property type="entry name" value="GPCR_3"/>
</dbReference>
<feature type="transmembrane region" description="Helical" evidence="11">
    <location>
        <begin position="851"/>
        <end position="869"/>
    </location>
</feature>
<evidence type="ECO:0000313" key="13">
    <source>
        <dbReference type="EMBL" id="RMX40452.1"/>
    </source>
</evidence>
<keyword evidence="7 11" id="KW-0472">Membrane</keyword>
<dbReference type="InterPro" id="IPR011500">
    <property type="entry name" value="GPCR_3_9-Cys_dom"/>
</dbReference>
<feature type="transmembrane region" description="Helical" evidence="11">
    <location>
        <begin position="819"/>
        <end position="839"/>
    </location>
</feature>
<dbReference type="Pfam" id="PF00003">
    <property type="entry name" value="7tm_3"/>
    <property type="match status" value="1"/>
</dbReference>
<dbReference type="Pfam" id="PF01094">
    <property type="entry name" value="ANF_receptor"/>
    <property type="match status" value="1"/>
</dbReference>
<keyword evidence="9" id="KW-0325">Glycoprotein</keyword>
<dbReference type="AlphaFoldDB" id="A0A3M6TGC3"/>
<dbReference type="InterPro" id="IPR000068">
    <property type="entry name" value="GPCR_3_Ca_sens_rcpt-rel"/>
</dbReference>
<dbReference type="SUPFAM" id="SSF53822">
    <property type="entry name" value="Periplasmic binding protein-like I"/>
    <property type="match status" value="1"/>
</dbReference>
<evidence type="ECO:0000256" key="5">
    <source>
        <dbReference type="ARBA" id="ARBA00022989"/>
    </source>
</evidence>
<evidence type="ECO:0000256" key="10">
    <source>
        <dbReference type="ARBA" id="ARBA00023224"/>
    </source>
</evidence>
<accession>A0A3M6TGC3</accession>
<evidence type="ECO:0000259" key="12">
    <source>
        <dbReference type="PROSITE" id="PS50259"/>
    </source>
</evidence>
<keyword evidence="2" id="KW-1003">Cell membrane</keyword>
<feature type="transmembrane region" description="Helical" evidence="11">
    <location>
        <begin position="768"/>
        <end position="793"/>
    </location>
</feature>
<evidence type="ECO:0000256" key="1">
    <source>
        <dbReference type="ARBA" id="ARBA00004651"/>
    </source>
</evidence>